<proteinExistence type="predicted"/>
<dbReference type="EMBL" id="BMAV01026423">
    <property type="protein sequence ID" value="GFS50210.1"/>
    <property type="molecule type" value="Genomic_DNA"/>
</dbReference>
<dbReference type="Proteomes" id="UP000886998">
    <property type="component" value="Unassembled WGS sequence"/>
</dbReference>
<dbReference type="OrthoDB" id="6432499at2759"/>
<evidence type="ECO:0000313" key="2">
    <source>
        <dbReference type="Proteomes" id="UP000886998"/>
    </source>
</evidence>
<name>A0A8X6IKY0_9ARAC</name>
<evidence type="ECO:0000313" key="1">
    <source>
        <dbReference type="EMBL" id="GFS50210.1"/>
    </source>
</evidence>
<dbReference type="AlphaFoldDB" id="A0A8X6IKY0"/>
<reference evidence="1" key="1">
    <citation type="submission" date="2020-08" db="EMBL/GenBank/DDBJ databases">
        <title>Multicomponent nature underlies the extraordinary mechanical properties of spider dragline silk.</title>
        <authorList>
            <person name="Kono N."/>
            <person name="Nakamura H."/>
            <person name="Mori M."/>
            <person name="Yoshida Y."/>
            <person name="Ohtoshi R."/>
            <person name="Malay A.D."/>
            <person name="Moran D.A.P."/>
            <person name="Tomita M."/>
            <person name="Numata K."/>
            <person name="Arakawa K."/>
        </authorList>
    </citation>
    <scope>NUCLEOTIDE SEQUENCE</scope>
</reference>
<protein>
    <submittedName>
        <fullName evidence="1">Uncharacterized protein</fullName>
    </submittedName>
</protein>
<sequence length="113" mass="12497">MIDELETVIQKVPGDSSLFADDVVIWAMASNIRCLKDSLNCSLLNLATRVNTNKMEVSVENTVSQLFTLSTKQHLEYQGIPLKHVSSGHINNMSISTISSTGELTSQKHHKRA</sequence>
<gene>
    <name evidence="1" type="ORF">TNIN_425111</name>
</gene>
<accession>A0A8X6IKY0</accession>
<organism evidence="1 2">
    <name type="scientific">Trichonephila inaurata madagascariensis</name>
    <dbReference type="NCBI Taxonomy" id="2747483"/>
    <lineage>
        <taxon>Eukaryota</taxon>
        <taxon>Metazoa</taxon>
        <taxon>Ecdysozoa</taxon>
        <taxon>Arthropoda</taxon>
        <taxon>Chelicerata</taxon>
        <taxon>Arachnida</taxon>
        <taxon>Araneae</taxon>
        <taxon>Araneomorphae</taxon>
        <taxon>Entelegynae</taxon>
        <taxon>Araneoidea</taxon>
        <taxon>Nephilidae</taxon>
        <taxon>Trichonephila</taxon>
        <taxon>Trichonephila inaurata</taxon>
    </lineage>
</organism>
<comment type="caution">
    <text evidence="1">The sequence shown here is derived from an EMBL/GenBank/DDBJ whole genome shotgun (WGS) entry which is preliminary data.</text>
</comment>
<keyword evidence="2" id="KW-1185">Reference proteome</keyword>